<keyword evidence="2" id="KW-0472">Membrane</keyword>
<comment type="caution">
    <text evidence="3">The sequence shown here is derived from an EMBL/GenBank/DDBJ whole genome shotgun (WGS) entry which is preliminary data.</text>
</comment>
<accession>A0ABV6VIQ3</accession>
<dbReference type="Proteomes" id="UP001592582">
    <property type="component" value="Unassembled WGS sequence"/>
</dbReference>
<dbReference type="Gene3D" id="2.40.50.100">
    <property type="match status" value="1"/>
</dbReference>
<feature type="compositionally biased region" description="Low complexity" evidence="1">
    <location>
        <begin position="163"/>
        <end position="180"/>
    </location>
</feature>
<evidence type="ECO:0000313" key="4">
    <source>
        <dbReference type="Proteomes" id="UP001592582"/>
    </source>
</evidence>
<name>A0ABV6VIQ3_9ACTN</name>
<keyword evidence="4" id="KW-1185">Reference proteome</keyword>
<protein>
    <submittedName>
        <fullName evidence="3">Efflux RND transporter periplasmic adaptor subunit</fullName>
    </submittedName>
</protein>
<dbReference type="Gene3D" id="2.40.420.20">
    <property type="match status" value="1"/>
</dbReference>
<keyword evidence="2" id="KW-1133">Transmembrane helix</keyword>
<dbReference type="Gene3D" id="1.10.287.470">
    <property type="entry name" value="Helix hairpin bin"/>
    <property type="match status" value="1"/>
</dbReference>
<evidence type="ECO:0000256" key="1">
    <source>
        <dbReference type="SAM" id="MobiDB-lite"/>
    </source>
</evidence>
<evidence type="ECO:0000256" key="2">
    <source>
        <dbReference type="SAM" id="Phobius"/>
    </source>
</evidence>
<keyword evidence="2" id="KW-0812">Transmembrane</keyword>
<dbReference type="EMBL" id="JBHEZX010000017">
    <property type="protein sequence ID" value="MFC1413619.1"/>
    <property type="molecule type" value="Genomic_DNA"/>
</dbReference>
<feature type="transmembrane region" description="Helical" evidence="2">
    <location>
        <begin position="12"/>
        <end position="30"/>
    </location>
</feature>
<reference evidence="3 4" key="1">
    <citation type="submission" date="2024-09" db="EMBL/GenBank/DDBJ databases">
        <authorList>
            <person name="Lee S.D."/>
        </authorList>
    </citation>
    <scope>NUCLEOTIDE SEQUENCE [LARGE SCALE GENOMIC DNA]</scope>
    <source>
        <strain evidence="3 4">N1-1</strain>
    </source>
</reference>
<sequence>MRKLRGLGNFRVLAAVEVLAFGSAAVLLMARHAPAPREFTVRPVDLRSTVALTGYLEPAVTWRLYFGASTASTAAAASASSSADTADTAGGAGSACGGAASAAQAGVGLGAVSALKVAPGDKVSKGQELAEADTAAARAALASVQQDLDQANGLLAQDRERPGAASTASAADSPASGASPQLLVGQDLDRVQRDQDRIAALQRTVDAARITAPADGIVQEVDTALGASPDCRSAAIVLRSTGLRAHVQAPGGVLARLQTGQAVQLALPGTSLRVASTVAVLPQAASAPDPAPTTPVLVPAVAESAGPPQVGAQDYSLDLALPVPPPGTLPGMAVTATVTLDERAGVLAVPMAAVHHDRTGIHVAVLQCGSGKRSCRSTQVTVTTGLSADRMTQITAGLHNGDTIAVPSAG</sequence>
<feature type="region of interest" description="Disordered" evidence="1">
    <location>
        <begin position="159"/>
        <end position="181"/>
    </location>
</feature>
<proteinExistence type="predicted"/>
<dbReference type="PANTHER" id="PTHR30469">
    <property type="entry name" value="MULTIDRUG RESISTANCE PROTEIN MDTA"/>
    <property type="match status" value="1"/>
</dbReference>
<dbReference type="PANTHER" id="PTHR30469:SF15">
    <property type="entry name" value="HLYD FAMILY OF SECRETION PROTEINS"/>
    <property type="match status" value="1"/>
</dbReference>
<evidence type="ECO:0000313" key="3">
    <source>
        <dbReference type="EMBL" id="MFC1413619.1"/>
    </source>
</evidence>
<dbReference type="RefSeq" id="WP_380515784.1">
    <property type="nucleotide sequence ID" value="NZ_JBHEZX010000017.1"/>
</dbReference>
<gene>
    <name evidence="3" type="ORF">ACEZDG_30590</name>
</gene>
<organism evidence="3 4">
    <name type="scientific">Streptacidiphilus alkalitolerans</name>
    <dbReference type="NCBI Taxonomy" id="3342712"/>
    <lineage>
        <taxon>Bacteria</taxon>
        <taxon>Bacillati</taxon>
        <taxon>Actinomycetota</taxon>
        <taxon>Actinomycetes</taxon>
        <taxon>Kitasatosporales</taxon>
        <taxon>Streptomycetaceae</taxon>
        <taxon>Streptacidiphilus</taxon>
    </lineage>
</organism>